<proteinExistence type="predicted"/>
<evidence type="ECO:0000313" key="2">
    <source>
        <dbReference type="Proteomes" id="UP000005239"/>
    </source>
</evidence>
<reference evidence="2" key="1">
    <citation type="journal article" date="2008" name="Nat. Genet.">
        <title>The Pristionchus pacificus genome provides a unique perspective on nematode lifestyle and parasitism.</title>
        <authorList>
            <person name="Dieterich C."/>
            <person name="Clifton S.W."/>
            <person name="Schuster L.N."/>
            <person name="Chinwalla A."/>
            <person name="Delehaunty K."/>
            <person name="Dinkelacker I."/>
            <person name="Fulton L."/>
            <person name="Fulton R."/>
            <person name="Godfrey J."/>
            <person name="Minx P."/>
            <person name="Mitreva M."/>
            <person name="Roeseler W."/>
            <person name="Tian H."/>
            <person name="Witte H."/>
            <person name="Yang S.P."/>
            <person name="Wilson R.K."/>
            <person name="Sommer R.J."/>
        </authorList>
    </citation>
    <scope>NUCLEOTIDE SEQUENCE [LARGE SCALE GENOMIC DNA]</scope>
    <source>
        <strain evidence="2">PS312</strain>
    </source>
</reference>
<evidence type="ECO:0000313" key="1">
    <source>
        <dbReference type="EnsemblMetazoa" id="PPA43615.1"/>
    </source>
</evidence>
<accession>A0A2A6C5T9</accession>
<protein>
    <submittedName>
        <fullName evidence="1">Uncharacterized protein</fullName>
    </submittedName>
</protein>
<gene>
    <name evidence="1" type="primary">WBGene00281984</name>
</gene>
<reference evidence="1" key="2">
    <citation type="submission" date="2022-06" db="UniProtKB">
        <authorList>
            <consortium name="EnsemblMetazoa"/>
        </authorList>
    </citation>
    <scope>IDENTIFICATION</scope>
    <source>
        <strain evidence="1">PS312</strain>
    </source>
</reference>
<keyword evidence="2" id="KW-1185">Reference proteome</keyword>
<dbReference type="EnsemblMetazoa" id="PPA43615.1">
    <property type="protein sequence ID" value="PPA43615.1"/>
    <property type="gene ID" value="WBGene00281984"/>
</dbReference>
<dbReference type="AlphaFoldDB" id="A0A2A6C5T9"/>
<name>A0A2A6C5T9_PRIPA</name>
<accession>A0A8R1UYT9</accession>
<organism evidence="1 2">
    <name type="scientific">Pristionchus pacificus</name>
    <name type="common">Parasitic nematode worm</name>
    <dbReference type="NCBI Taxonomy" id="54126"/>
    <lineage>
        <taxon>Eukaryota</taxon>
        <taxon>Metazoa</taxon>
        <taxon>Ecdysozoa</taxon>
        <taxon>Nematoda</taxon>
        <taxon>Chromadorea</taxon>
        <taxon>Rhabditida</taxon>
        <taxon>Rhabditina</taxon>
        <taxon>Diplogasteromorpha</taxon>
        <taxon>Diplogasteroidea</taxon>
        <taxon>Neodiplogasteridae</taxon>
        <taxon>Pristionchus</taxon>
    </lineage>
</organism>
<dbReference type="Proteomes" id="UP000005239">
    <property type="component" value="Unassembled WGS sequence"/>
</dbReference>
<sequence>MAVRSSGSEPDESDRAAKTHPKRSRAILANAIVFHVPRTTSNSAAIGIICESGMEYPKP</sequence>